<dbReference type="Proteomes" id="UP000677436">
    <property type="component" value="Chromosome"/>
</dbReference>
<proteinExistence type="predicted"/>
<accession>A0A8D5UIY3</accession>
<dbReference type="EMBL" id="AP024601">
    <property type="protein sequence ID" value="BCU82702.1"/>
    <property type="molecule type" value="Genomic_DNA"/>
</dbReference>
<dbReference type="Pfam" id="PF13047">
    <property type="entry name" value="DUF3907"/>
    <property type="match status" value="1"/>
</dbReference>
<reference evidence="1" key="1">
    <citation type="journal article" date="2013" name="Int. J. Syst. Evol. Microbiol.">
        <title>Polycladomyces abyssicola gen. nov., sp. nov., a thermophilic filamentous bacterium isolated from hemipelagic sediment.</title>
        <authorList>
            <person name="Tsubouchi T."/>
            <person name="Shimane Y."/>
            <person name="Mori K."/>
            <person name="Usui K."/>
            <person name="Hiraki T."/>
            <person name="Tame A."/>
            <person name="Uematsu K."/>
            <person name="Maruyama T."/>
            <person name="Hatada Y."/>
        </authorList>
    </citation>
    <scope>NUCLEOTIDE SEQUENCE</scope>
    <source>
        <strain evidence="1">JIR-001</strain>
    </source>
</reference>
<evidence type="ECO:0000313" key="1">
    <source>
        <dbReference type="EMBL" id="BCU82702.1"/>
    </source>
</evidence>
<evidence type="ECO:0008006" key="3">
    <source>
        <dbReference type="Google" id="ProtNLM"/>
    </source>
</evidence>
<gene>
    <name evidence="1" type="ORF">JIR001_24850</name>
</gene>
<dbReference type="RefSeq" id="WP_212773014.1">
    <property type="nucleotide sequence ID" value="NZ_AP024601.1"/>
</dbReference>
<dbReference type="InterPro" id="IPR025013">
    <property type="entry name" value="DUF3907"/>
</dbReference>
<protein>
    <recommendedName>
        <fullName evidence="3">DUF3907 family protein</fullName>
    </recommendedName>
</protein>
<dbReference type="AlphaFoldDB" id="A0A8D5UIY3"/>
<evidence type="ECO:0000313" key="2">
    <source>
        <dbReference type="Proteomes" id="UP000677436"/>
    </source>
</evidence>
<keyword evidence="2" id="KW-1185">Reference proteome</keyword>
<organism evidence="1 2">
    <name type="scientific">Polycladomyces abyssicola</name>
    <dbReference type="NCBI Taxonomy" id="1125966"/>
    <lineage>
        <taxon>Bacteria</taxon>
        <taxon>Bacillati</taxon>
        <taxon>Bacillota</taxon>
        <taxon>Bacilli</taxon>
        <taxon>Bacillales</taxon>
        <taxon>Thermoactinomycetaceae</taxon>
        <taxon>Polycladomyces</taxon>
    </lineage>
</organism>
<sequence length="174" mass="20753">MPAEQTKELCVLTREKLKEAKTMLESFLNYTSVPQLLEETDDREGMEEYYREFLSDLRHLSVACEIGYEKVSLVLRRAKFNQDFAEKVLSEIVHTCVYNFYYPRNEVYEEDGRYCYTSMDAISFRRKPAESLRQLVLTLSKIFEQLRDELEYYETDYITRVRMQKHITNVSSAT</sequence>
<name>A0A8D5UIY3_9BACL</name>
<dbReference type="KEGG" id="pabs:JIR001_24850"/>
<reference evidence="1" key="2">
    <citation type="journal article" date="2021" name="Microbiol. Resour. Announc.">
        <title>Complete Genome Sequence of Polycladomyces abyssicola JIR-001T, Isolated from Hemipelagic Sediment in Deep Seawater.</title>
        <authorList>
            <person name="Tsubouchi T."/>
            <person name="Kaneko Y."/>
        </authorList>
    </citation>
    <scope>NUCLEOTIDE SEQUENCE</scope>
    <source>
        <strain evidence="1">JIR-001</strain>
    </source>
</reference>